<evidence type="ECO:0000313" key="2">
    <source>
        <dbReference type="Proteomes" id="UP000182771"/>
    </source>
</evidence>
<evidence type="ECO:0000313" key="1">
    <source>
        <dbReference type="EMBL" id="SDW53575.1"/>
    </source>
</evidence>
<accession>A0A1H2UBS3</accession>
<protein>
    <submittedName>
        <fullName evidence="1">Thioredoxin</fullName>
    </submittedName>
</protein>
<organism evidence="1 2">
    <name type="scientific">Capnocytophaga granulosa</name>
    <dbReference type="NCBI Taxonomy" id="45242"/>
    <lineage>
        <taxon>Bacteria</taxon>
        <taxon>Pseudomonadati</taxon>
        <taxon>Bacteroidota</taxon>
        <taxon>Flavobacteriia</taxon>
        <taxon>Flavobacteriales</taxon>
        <taxon>Flavobacteriaceae</taxon>
        <taxon>Capnocytophaga</taxon>
    </lineage>
</organism>
<dbReference type="AlphaFoldDB" id="A0A1H2UBS3"/>
<dbReference type="GeneID" id="85016566"/>
<keyword evidence="2" id="KW-1185">Reference proteome</keyword>
<sequence>MIKNSLPKAISYEGFEHLIDRLLLEGKTTGEDQSEFMVSLTKLNRQRMKRIDNTLEFTPEQLAPFKQIAKGQLWLVISEAWCADGAQIVPVLEKIAQSNPLIDLKIVLRDENPDLMNQYLTNGGKAIPILIIADAQSLEVLHVWGPRPKVATQMVEAYKKEHGKLTPEFKEDLQKWYNQDKGQSILSDLQAFFK</sequence>
<dbReference type="Pfam" id="PF14595">
    <property type="entry name" value="Thioredoxin_9"/>
    <property type="match status" value="1"/>
</dbReference>
<dbReference type="OrthoDB" id="6120799at2"/>
<dbReference type="RefSeq" id="WP_016419965.1">
    <property type="nucleotide sequence ID" value="NZ_FNND01000002.1"/>
</dbReference>
<dbReference type="Gene3D" id="3.40.30.10">
    <property type="entry name" value="Glutaredoxin"/>
    <property type="match status" value="1"/>
</dbReference>
<reference evidence="1 2" key="1">
    <citation type="submission" date="2016-10" db="EMBL/GenBank/DDBJ databases">
        <authorList>
            <person name="Varghese N."/>
            <person name="Submissions S."/>
        </authorList>
    </citation>
    <scope>NUCLEOTIDE SEQUENCE [LARGE SCALE GENOMIC DNA]</scope>
    <source>
        <strain evidence="1 2">DSM 11449</strain>
    </source>
</reference>
<dbReference type="SUPFAM" id="SSF52833">
    <property type="entry name" value="Thioredoxin-like"/>
    <property type="match status" value="1"/>
</dbReference>
<dbReference type="EMBL" id="FNND01000002">
    <property type="protein sequence ID" value="SDW53575.1"/>
    <property type="molecule type" value="Genomic_DNA"/>
</dbReference>
<gene>
    <name evidence="1" type="ORF">SAMN05444420_102477</name>
</gene>
<name>A0A1H2UBS3_9FLAO</name>
<proteinExistence type="predicted"/>
<dbReference type="InterPro" id="IPR036249">
    <property type="entry name" value="Thioredoxin-like_sf"/>
</dbReference>
<comment type="caution">
    <text evidence="1">The sequence shown here is derived from an EMBL/GenBank/DDBJ whole genome shotgun (WGS) entry which is preliminary data.</text>
</comment>
<dbReference type="Proteomes" id="UP000182771">
    <property type="component" value="Unassembled WGS sequence"/>
</dbReference>